<protein>
    <submittedName>
        <fullName evidence="2">Translocase</fullName>
    </submittedName>
</protein>
<dbReference type="AlphaFoldDB" id="A0A5A9Z5Q4"/>
<keyword evidence="1" id="KW-0472">Membrane</keyword>
<gene>
    <name evidence="2" type="ORF">FLO80_15790</name>
</gene>
<dbReference type="EMBL" id="VINQ01000014">
    <property type="protein sequence ID" value="KAA0912285.1"/>
    <property type="molecule type" value="Genomic_DNA"/>
</dbReference>
<dbReference type="Proteomes" id="UP000325291">
    <property type="component" value="Unassembled WGS sequence"/>
</dbReference>
<reference evidence="2 3" key="1">
    <citation type="submission" date="2019-07" db="EMBL/GenBank/DDBJ databases">
        <title>Aquicoccus porphyridii gen. nov., sp. nov., isolated from a small marine red alga, Porphyridium marinum.</title>
        <authorList>
            <person name="Liu L."/>
        </authorList>
    </citation>
    <scope>NUCLEOTIDE SEQUENCE [LARGE SCALE GENOMIC DNA]</scope>
    <source>
        <strain evidence="2 3">L1 8-17</strain>
    </source>
</reference>
<evidence type="ECO:0000313" key="3">
    <source>
        <dbReference type="Proteomes" id="UP000325291"/>
    </source>
</evidence>
<keyword evidence="3" id="KW-1185">Reference proteome</keyword>
<feature type="transmembrane region" description="Helical" evidence="1">
    <location>
        <begin position="7"/>
        <end position="24"/>
    </location>
</feature>
<dbReference type="RefSeq" id="WP_111364326.1">
    <property type="nucleotide sequence ID" value="NZ_VINQ01000014.1"/>
</dbReference>
<evidence type="ECO:0000256" key="1">
    <source>
        <dbReference type="SAM" id="Phobius"/>
    </source>
</evidence>
<comment type="caution">
    <text evidence="2">The sequence shown here is derived from an EMBL/GenBank/DDBJ whole genome shotgun (WGS) entry which is preliminary data.</text>
</comment>
<keyword evidence="1" id="KW-1133">Transmembrane helix</keyword>
<organism evidence="2 3">
    <name type="scientific">Aquicoccus porphyridii</name>
    <dbReference type="NCBI Taxonomy" id="1852029"/>
    <lineage>
        <taxon>Bacteria</taxon>
        <taxon>Pseudomonadati</taxon>
        <taxon>Pseudomonadota</taxon>
        <taxon>Alphaproteobacteria</taxon>
        <taxon>Rhodobacterales</taxon>
        <taxon>Paracoccaceae</taxon>
        <taxon>Aquicoccus</taxon>
    </lineage>
</organism>
<sequence>MPDRKRIITIGGTLFAIAGIGFFMQTGQSGPSQAALNQVVTKSADEKVELPSAELTASSTPGTTEIALSPPATVSAEAPATEDTAPMEIAALEDTSEMGASKAVGDDPVVREPKQMQSEENAGQTGFQTAALDELTIAVEPETGRPAEKRAANEPDDLQGCDPEMTVETMAAALINVVINADCLPNERVTLDHADMVFSEATDARGLLEVTIPALDEEAQITATFLDGHAVSASATVSSLSFYDRVVIQSDSDSAITLHALEYGAGYSDRGHVWSGAAGGIENAATGKGGFLITLGDPTMDNARMAEIYTFPTGIAQDDGQVQLSVEIEVTNHNCGRPVDAKALQTGAAGDLDVRSLSLTMPDCDAIGDFLVLKNFVNDLKVARN</sequence>
<name>A0A5A9Z5Q4_9RHOB</name>
<accession>A0A5A9Z5Q4</accession>
<keyword evidence="1" id="KW-0812">Transmembrane</keyword>
<proteinExistence type="predicted"/>
<evidence type="ECO:0000313" key="2">
    <source>
        <dbReference type="EMBL" id="KAA0912285.1"/>
    </source>
</evidence>